<organism evidence="1 2">
    <name type="scientific">Rhodohalobacter sulfatireducens</name>
    <dbReference type="NCBI Taxonomy" id="2911366"/>
    <lineage>
        <taxon>Bacteria</taxon>
        <taxon>Pseudomonadati</taxon>
        <taxon>Balneolota</taxon>
        <taxon>Balneolia</taxon>
        <taxon>Balneolales</taxon>
        <taxon>Balneolaceae</taxon>
        <taxon>Rhodohalobacter</taxon>
    </lineage>
</organism>
<name>A0ABS9K844_9BACT</name>
<protein>
    <recommendedName>
        <fullName evidence="3">STAS domain-containing protein</fullName>
    </recommendedName>
</protein>
<dbReference type="EMBL" id="JAKLWS010000001">
    <property type="protein sequence ID" value="MCG2586972.1"/>
    <property type="molecule type" value="Genomic_DNA"/>
</dbReference>
<evidence type="ECO:0000313" key="1">
    <source>
        <dbReference type="EMBL" id="MCG2586972.1"/>
    </source>
</evidence>
<sequence length="96" mass="11119">MNYKKTSQKLEVELTGDFNLKAVRKISDLLGDGSELFINLKNARFVNSKAIIFLHKLMQGNPRVVVRLKNPPKIFFELLQTLGLHRIWELDEIVEP</sequence>
<evidence type="ECO:0000313" key="2">
    <source>
        <dbReference type="Proteomes" id="UP001165366"/>
    </source>
</evidence>
<dbReference type="Proteomes" id="UP001165366">
    <property type="component" value="Unassembled WGS sequence"/>
</dbReference>
<dbReference type="InterPro" id="IPR036513">
    <property type="entry name" value="STAS_dom_sf"/>
</dbReference>
<accession>A0ABS9K844</accession>
<comment type="caution">
    <text evidence="1">The sequence shown here is derived from an EMBL/GenBank/DDBJ whole genome shotgun (WGS) entry which is preliminary data.</text>
</comment>
<dbReference type="RefSeq" id="WP_237851822.1">
    <property type="nucleotide sequence ID" value="NZ_JAKLWS010000001.1"/>
</dbReference>
<proteinExistence type="predicted"/>
<evidence type="ECO:0008006" key="3">
    <source>
        <dbReference type="Google" id="ProtNLM"/>
    </source>
</evidence>
<reference evidence="1" key="1">
    <citation type="submission" date="2022-01" db="EMBL/GenBank/DDBJ databases">
        <authorList>
            <person name="Wang Y."/>
        </authorList>
    </citation>
    <scope>NUCLEOTIDE SEQUENCE</scope>
    <source>
        <strain evidence="1">WB101</strain>
    </source>
</reference>
<keyword evidence="2" id="KW-1185">Reference proteome</keyword>
<gene>
    <name evidence="1" type="ORF">L6773_00240</name>
</gene>
<reference evidence="1" key="2">
    <citation type="submission" date="2024-05" db="EMBL/GenBank/DDBJ databases">
        <title>Rhodohalobacter halophilus gen. nov., sp. nov., a moderately halophilic member of the family Balneolaceae.</title>
        <authorList>
            <person name="Xia J."/>
        </authorList>
    </citation>
    <scope>NUCLEOTIDE SEQUENCE</scope>
    <source>
        <strain evidence="1">WB101</strain>
    </source>
</reference>
<dbReference type="SUPFAM" id="SSF52091">
    <property type="entry name" value="SpoIIaa-like"/>
    <property type="match status" value="1"/>
</dbReference>